<evidence type="ECO:0000259" key="2">
    <source>
        <dbReference type="Pfam" id="PF13581"/>
    </source>
</evidence>
<dbReference type="Pfam" id="PF13581">
    <property type="entry name" value="HATPase_c_2"/>
    <property type="match status" value="1"/>
</dbReference>
<keyword evidence="1" id="KW-0808">Transferase</keyword>
<dbReference type="PANTHER" id="PTHR35526:SF3">
    <property type="entry name" value="ANTI-SIGMA-F FACTOR RSBW"/>
    <property type="match status" value="1"/>
</dbReference>
<keyword evidence="4" id="KW-1185">Reference proteome</keyword>
<organism evidence="3 4">
    <name type="scientific">Streptomyces tsukubensis</name>
    <dbReference type="NCBI Taxonomy" id="83656"/>
    <lineage>
        <taxon>Bacteria</taxon>
        <taxon>Bacillati</taxon>
        <taxon>Actinomycetota</taxon>
        <taxon>Actinomycetes</taxon>
        <taxon>Kitasatosporales</taxon>
        <taxon>Streptomycetaceae</taxon>
        <taxon>Streptomyces</taxon>
    </lineage>
</organism>
<sequence length="141" mass="15464">MNSTSSPPVGDIEFRMPRSRRSVGRARTLFTEQARCWKLPQGVTETAVLLLSELMTNAVVHAKVSQGREVWARCALRAEGTLRVEVLDADETPPTPRHASADDEGGRGLALIEALAERWGSEPREPGIGKTVWFELSVPGE</sequence>
<keyword evidence="1" id="KW-0723">Serine/threonine-protein kinase</keyword>
<dbReference type="AlphaFoldDB" id="A0A1V4AD78"/>
<feature type="domain" description="Histidine kinase/HSP90-like ATPase" evidence="2">
    <location>
        <begin position="20"/>
        <end position="133"/>
    </location>
</feature>
<proteinExistence type="predicted"/>
<gene>
    <name evidence="3" type="ORF">B1H18_08720</name>
</gene>
<protein>
    <recommendedName>
        <fullName evidence="2">Histidine kinase/HSP90-like ATPase domain-containing protein</fullName>
    </recommendedName>
</protein>
<dbReference type="InterPro" id="IPR003594">
    <property type="entry name" value="HATPase_dom"/>
</dbReference>
<dbReference type="InterPro" id="IPR036890">
    <property type="entry name" value="HATPase_C_sf"/>
</dbReference>
<reference evidence="3 4" key="1">
    <citation type="submission" date="2017-02" db="EMBL/GenBank/DDBJ databases">
        <title>Draft Genome Sequence of Streptomyces tsukubaensis F601, a Producer of the immunosuppressant tacrolimus FK506.</title>
        <authorList>
            <person name="Zong G."/>
            <person name="Zhong C."/>
            <person name="Fu J."/>
            <person name="Qin R."/>
            <person name="Cao G."/>
        </authorList>
    </citation>
    <scope>NUCLEOTIDE SEQUENCE [LARGE SCALE GENOMIC DNA]</scope>
    <source>
        <strain evidence="3 4">F601</strain>
    </source>
</reference>
<name>A0A1V4AD78_9ACTN</name>
<dbReference type="PANTHER" id="PTHR35526">
    <property type="entry name" value="ANTI-SIGMA-F FACTOR RSBW-RELATED"/>
    <property type="match status" value="1"/>
</dbReference>
<evidence type="ECO:0000313" key="3">
    <source>
        <dbReference type="EMBL" id="OON81393.1"/>
    </source>
</evidence>
<dbReference type="InterPro" id="IPR050267">
    <property type="entry name" value="Anti-sigma-factor_SerPK"/>
</dbReference>
<accession>A0A1V4AD78</accession>
<dbReference type="GO" id="GO:0004674">
    <property type="term" value="F:protein serine/threonine kinase activity"/>
    <property type="evidence" value="ECO:0007669"/>
    <property type="project" value="UniProtKB-KW"/>
</dbReference>
<keyword evidence="1" id="KW-0418">Kinase</keyword>
<evidence type="ECO:0000256" key="1">
    <source>
        <dbReference type="ARBA" id="ARBA00022527"/>
    </source>
</evidence>
<evidence type="ECO:0000313" key="4">
    <source>
        <dbReference type="Proteomes" id="UP000190539"/>
    </source>
</evidence>
<dbReference type="OrthoDB" id="4251531at2"/>
<comment type="caution">
    <text evidence="3">The sequence shown here is derived from an EMBL/GenBank/DDBJ whole genome shotgun (WGS) entry which is preliminary data.</text>
</comment>
<dbReference type="EMBL" id="MVFC01000004">
    <property type="protein sequence ID" value="OON81393.1"/>
    <property type="molecule type" value="Genomic_DNA"/>
</dbReference>
<dbReference type="Gene3D" id="3.30.565.10">
    <property type="entry name" value="Histidine kinase-like ATPase, C-terminal domain"/>
    <property type="match status" value="1"/>
</dbReference>
<dbReference type="CDD" id="cd16936">
    <property type="entry name" value="HATPase_RsbW-like"/>
    <property type="match status" value="1"/>
</dbReference>
<dbReference type="Proteomes" id="UP000190539">
    <property type="component" value="Unassembled WGS sequence"/>
</dbReference>
<dbReference type="SUPFAM" id="SSF55874">
    <property type="entry name" value="ATPase domain of HSP90 chaperone/DNA topoisomerase II/histidine kinase"/>
    <property type="match status" value="1"/>
</dbReference>
<dbReference type="STRING" id="83656.B1H18_08720"/>